<comment type="caution">
    <text evidence="4">The sequence shown here is derived from an EMBL/GenBank/DDBJ whole genome shotgun (WGS) entry which is preliminary data.</text>
</comment>
<dbReference type="GO" id="GO:0016757">
    <property type="term" value="F:glycosyltransferase activity"/>
    <property type="evidence" value="ECO:0007669"/>
    <property type="project" value="UniProtKB-KW"/>
</dbReference>
<dbReference type="PATRIC" id="fig|1073376.3.peg.1569"/>
<dbReference type="EMBL" id="AZJE01000019">
    <property type="protein sequence ID" value="ETD22079.1"/>
    <property type="molecule type" value="Genomic_DNA"/>
</dbReference>
<dbReference type="OrthoDB" id="3189257at2"/>
<dbReference type="AlphaFoldDB" id="V8C3Z4"/>
<dbReference type="InterPro" id="IPR001173">
    <property type="entry name" value="Glyco_trans_2-like"/>
</dbReference>
<keyword evidence="2" id="KW-0808">Transferase</keyword>
<evidence type="ECO:0000313" key="5">
    <source>
        <dbReference type="Proteomes" id="UP000018683"/>
    </source>
</evidence>
<keyword evidence="1" id="KW-0328">Glycosyltransferase</keyword>
<dbReference type="SUPFAM" id="SSF53448">
    <property type="entry name" value="Nucleotide-diphospho-sugar transferases"/>
    <property type="match status" value="1"/>
</dbReference>
<name>V8C3Z4_9FIRM</name>
<accession>V8C3Z4</accession>
<dbReference type="STRING" id="1073376.HMPREF1202_01534"/>
<dbReference type="Gene3D" id="3.90.550.10">
    <property type="entry name" value="Spore Coat Polysaccharide Biosynthesis Protein SpsA, Chain A"/>
    <property type="match status" value="1"/>
</dbReference>
<evidence type="ECO:0000256" key="1">
    <source>
        <dbReference type="ARBA" id="ARBA00022676"/>
    </source>
</evidence>
<feature type="domain" description="Glycosyltransferase 2-like" evidence="3">
    <location>
        <begin position="7"/>
        <end position="142"/>
    </location>
</feature>
<gene>
    <name evidence="4" type="ORF">HMPREF1202_01534</name>
</gene>
<dbReference type="HOGENOM" id="CLU_025996_25_0_9"/>
<evidence type="ECO:0000256" key="2">
    <source>
        <dbReference type="ARBA" id="ARBA00022679"/>
    </source>
</evidence>
<dbReference type="CDD" id="cd00761">
    <property type="entry name" value="Glyco_tranf_GTA_type"/>
    <property type="match status" value="1"/>
</dbReference>
<dbReference type="PANTHER" id="PTHR22916">
    <property type="entry name" value="GLYCOSYLTRANSFERASE"/>
    <property type="match status" value="1"/>
</dbReference>
<dbReference type="Proteomes" id="UP000018683">
    <property type="component" value="Unassembled WGS sequence"/>
</dbReference>
<dbReference type="InterPro" id="IPR029044">
    <property type="entry name" value="Nucleotide-diphossugar_trans"/>
</dbReference>
<reference evidence="4 5" key="1">
    <citation type="submission" date="2013-10" db="EMBL/GenBank/DDBJ databases">
        <title>The Genome Sequence of Ruminococcus lactaris CC59_002D.</title>
        <authorList>
            <consortium name="The Broad Institute Genomics Platform"/>
            <person name="Earl A."/>
            <person name="Allen-Vercoe E."/>
            <person name="Daigneault M."/>
            <person name="Young S.K."/>
            <person name="Zeng Q."/>
            <person name="Gargeya S."/>
            <person name="Fitzgerald M."/>
            <person name="Abouelleil A."/>
            <person name="Alvarado L."/>
            <person name="Chapman S.B."/>
            <person name="Gainer-Dewar J."/>
            <person name="Goldberg J."/>
            <person name="Griggs A."/>
            <person name="Gujja S."/>
            <person name="Hansen M."/>
            <person name="Howarth C."/>
            <person name="Imamovic A."/>
            <person name="Ireland A."/>
            <person name="Larimer J."/>
            <person name="McCowan C."/>
            <person name="Murphy C."/>
            <person name="Pearson M."/>
            <person name="Poon T.W."/>
            <person name="Priest M."/>
            <person name="Roberts A."/>
            <person name="Saif S."/>
            <person name="Shea T."/>
            <person name="Sykes S."/>
            <person name="Wortman J."/>
            <person name="Nusbaum C."/>
            <person name="Birren B."/>
        </authorList>
    </citation>
    <scope>NUCLEOTIDE SEQUENCE [LARGE SCALE GENOMIC DNA]</scope>
    <source>
        <strain evidence="4 5">CC59_002D</strain>
    </source>
</reference>
<evidence type="ECO:0000259" key="3">
    <source>
        <dbReference type="Pfam" id="PF00535"/>
    </source>
</evidence>
<organism evidence="4 5">
    <name type="scientific">[Ruminococcus] lactaris CC59_002D</name>
    <dbReference type="NCBI Taxonomy" id="1073376"/>
    <lineage>
        <taxon>Bacteria</taxon>
        <taxon>Bacillati</taxon>
        <taxon>Bacillota</taxon>
        <taxon>Clostridia</taxon>
        <taxon>Lachnospirales</taxon>
        <taxon>Lachnospiraceae</taxon>
        <taxon>Mediterraneibacter</taxon>
    </lineage>
</organism>
<evidence type="ECO:0000313" key="4">
    <source>
        <dbReference type="EMBL" id="ETD22079.1"/>
    </source>
</evidence>
<dbReference type="PANTHER" id="PTHR22916:SF51">
    <property type="entry name" value="GLYCOSYLTRANSFERASE EPSH-RELATED"/>
    <property type="match status" value="1"/>
</dbReference>
<proteinExistence type="predicted"/>
<dbReference type="Pfam" id="PF00535">
    <property type="entry name" value="Glycos_transf_2"/>
    <property type="match status" value="1"/>
</dbReference>
<protein>
    <recommendedName>
        <fullName evidence="3">Glycosyltransferase 2-like domain-containing protein</fullName>
    </recommendedName>
</protein>
<sequence>MINPLFSVIVPVYGVEKYLNECVDSVLRQNFDNYEVILVNDGSKDNSPAICDEYAEKYSQVKVIHKENGGLVSARKAACRVISGKYVLNVDGDDWVRDDFLASLADVILGTEPDVICFGVANVFRDRIEEEQAQYDVGYYNRKDIEKKIFPELFMSYEGRYFKPSICAKAIKRELYKEFQLKVDNRIKIGEDVACTKPIIYNANSMYIMNECFYFYRQNEQSMTKNKTAFSMLTPELIYQNFSTLTANDLSMKEQVERCIFQMFFGTAISQFNRNESHRIISNDIIKELEKPYLKKVIAGCRYDKSNIKGNLAVFLLKHRLFILMRLAKKVMNK</sequence>
<dbReference type="RefSeq" id="WP_023922021.1">
    <property type="nucleotide sequence ID" value="NZ_KI669408.1"/>
</dbReference>